<dbReference type="EMBL" id="JAYMGO010000011">
    <property type="protein sequence ID" value="KAL1265677.1"/>
    <property type="molecule type" value="Genomic_DNA"/>
</dbReference>
<keyword evidence="2" id="KW-1185">Reference proteome</keyword>
<gene>
    <name evidence="1" type="ORF">QQF64_003704</name>
</gene>
<protein>
    <submittedName>
        <fullName evidence="1">Uncharacterized protein</fullName>
    </submittedName>
</protein>
<sequence>MMQPTFPVCQTVRLARFPTLFMTCGLTSHVSFLPVTLLSRFSFGTLMLNGKFLQSNLIWQIQLGRQPNCRHSSLYYAGERVLSSPAGYDGIITHV</sequence>
<name>A0ABR3MM25_9TELE</name>
<accession>A0ABR3MM25</accession>
<proteinExistence type="predicted"/>
<organism evidence="1 2">
    <name type="scientific">Cirrhinus molitorella</name>
    <name type="common">mud carp</name>
    <dbReference type="NCBI Taxonomy" id="172907"/>
    <lineage>
        <taxon>Eukaryota</taxon>
        <taxon>Metazoa</taxon>
        <taxon>Chordata</taxon>
        <taxon>Craniata</taxon>
        <taxon>Vertebrata</taxon>
        <taxon>Euteleostomi</taxon>
        <taxon>Actinopterygii</taxon>
        <taxon>Neopterygii</taxon>
        <taxon>Teleostei</taxon>
        <taxon>Ostariophysi</taxon>
        <taxon>Cypriniformes</taxon>
        <taxon>Cyprinidae</taxon>
        <taxon>Labeoninae</taxon>
        <taxon>Labeonini</taxon>
        <taxon>Cirrhinus</taxon>
    </lineage>
</organism>
<dbReference type="Proteomes" id="UP001558613">
    <property type="component" value="Unassembled WGS sequence"/>
</dbReference>
<reference evidence="1 2" key="1">
    <citation type="submission" date="2023-09" db="EMBL/GenBank/DDBJ databases">
        <authorList>
            <person name="Wang M."/>
        </authorList>
    </citation>
    <scope>NUCLEOTIDE SEQUENCE [LARGE SCALE GENOMIC DNA]</scope>
    <source>
        <strain evidence="1">GT-2023</strain>
        <tissue evidence="1">Liver</tissue>
    </source>
</reference>
<evidence type="ECO:0000313" key="2">
    <source>
        <dbReference type="Proteomes" id="UP001558613"/>
    </source>
</evidence>
<comment type="caution">
    <text evidence="1">The sequence shown here is derived from an EMBL/GenBank/DDBJ whole genome shotgun (WGS) entry which is preliminary data.</text>
</comment>
<evidence type="ECO:0000313" key="1">
    <source>
        <dbReference type="EMBL" id="KAL1265677.1"/>
    </source>
</evidence>